<keyword evidence="2" id="KW-1185">Reference proteome</keyword>
<evidence type="ECO:0000313" key="2">
    <source>
        <dbReference type="Proteomes" id="UP000742786"/>
    </source>
</evidence>
<reference evidence="1" key="1">
    <citation type="submission" date="2021-04" db="EMBL/GenBank/DDBJ databases">
        <authorList>
            <person name="Hornung B."/>
        </authorList>
    </citation>
    <scope>NUCLEOTIDE SEQUENCE</scope>
    <source>
        <strain evidence="1">G5G6</strain>
    </source>
</reference>
<name>A0A916N9H8_9PROT</name>
<organism evidence="1 2">
    <name type="scientific">Georgfuchsia toluolica</name>
    <dbReference type="NCBI Taxonomy" id="424218"/>
    <lineage>
        <taxon>Bacteria</taxon>
        <taxon>Pseudomonadati</taxon>
        <taxon>Pseudomonadota</taxon>
        <taxon>Betaproteobacteria</taxon>
        <taxon>Nitrosomonadales</taxon>
        <taxon>Sterolibacteriaceae</taxon>
        <taxon>Georgfuchsia</taxon>
    </lineage>
</organism>
<protein>
    <submittedName>
        <fullName evidence="1">Uncharacterized protein</fullName>
    </submittedName>
</protein>
<comment type="caution">
    <text evidence="1">The sequence shown here is derived from an EMBL/GenBank/DDBJ whole genome shotgun (WGS) entry which is preliminary data.</text>
</comment>
<proteinExistence type="predicted"/>
<sequence>MTSHPTRHRLKFADIALCQRFYDPISAEYFVKQSDGMAAMITGGTVPDEFEADDIIGIDK</sequence>
<gene>
    <name evidence="1" type="ORF">GTOL_11858</name>
</gene>
<evidence type="ECO:0000313" key="1">
    <source>
        <dbReference type="EMBL" id="CAG4883975.1"/>
    </source>
</evidence>
<accession>A0A916N9H8</accession>
<dbReference type="EMBL" id="CAJQUM010000001">
    <property type="protein sequence ID" value="CAG4883975.1"/>
    <property type="molecule type" value="Genomic_DNA"/>
</dbReference>
<dbReference type="Proteomes" id="UP000742786">
    <property type="component" value="Unassembled WGS sequence"/>
</dbReference>
<dbReference type="AlphaFoldDB" id="A0A916N9H8"/>